<gene>
    <name evidence="3" type="ORF">HMPREF0298_0729</name>
</gene>
<organism evidence="3 4">
    <name type="scientific">Corynebacterium lipophiloflavum (strain ATCC 700352 / DSM 44291 / CCUG 37336 / JCM 10383 / DMMZ 1944)</name>
    <dbReference type="NCBI Taxonomy" id="525263"/>
    <lineage>
        <taxon>Bacteria</taxon>
        <taxon>Bacillati</taxon>
        <taxon>Actinomycetota</taxon>
        <taxon>Actinomycetes</taxon>
        <taxon>Mycobacteriales</taxon>
        <taxon>Corynebacteriaceae</taxon>
        <taxon>Corynebacterium</taxon>
    </lineage>
</organism>
<keyword evidence="1" id="KW-1133">Transmembrane helix</keyword>
<feature type="transmembrane region" description="Helical" evidence="1">
    <location>
        <begin position="91"/>
        <end position="114"/>
    </location>
</feature>
<name>C0XQK9_CORLD</name>
<keyword evidence="4" id="KW-1185">Reference proteome</keyword>
<dbReference type="Pfam" id="PF11181">
    <property type="entry name" value="YflT"/>
    <property type="match status" value="1"/>
</dbReference>
<dbReference type="InterPro" id="IPR025889">
    <property type="entry name" value="GSP17M-like_dom"/>
</dbReference>
<dbReference type="Proteomes" id="UP000006196">
    <property type="component" value="Unassembled WGS sequence"/>
</dbReference>
<protein>
    <recommendedName>
        <fullName evidence="2">General stress protein 17M-like domain-containing protein</fullName>
    </recommendedName>
</protein>
<feature type="transmembrane region" description="Helical" evidence="1">
    <location>
        <begin position="120"/>
        <end position="144"/>
    </location>
</feature>
<dbReference type="EMBL" id="ACHJ01000070">
    <property type="protein sequence ID" value="EEI17423.1"/>
    <property type="molecule type" value="Genomic_DNA"/>
</dbReference>
<dbReference type="eggNOG" id="ENOG5032RS7">
    <property type="taxonomic scope" value="Bacteria"/>
</dbReference>
<feature type="domain" description="General stress protein 17M-like" evidence="2">
    <location>
        <begin position="43"/>
        <end position="127"/>
    </location>
</feature>
<evidence type="ECO:0000313" key="4">
    <source>
        <dbReference type="Proteomes" id="UP000006196"/>
    </source>
</evidence>
<keyword evidence="1" id="KW-0812">Transmembrane</keyword>
<reference evidence="3" key="1">
    <citation type="submission" date="2009-01" db="EMBL/GenBank/DDBJ databases">
        <authorList>
            <person name="Qin X."/>
            <person name="Bachman B."/>
            <person name="Battles P."/>
            <person name="Bell A."/>
            <person name="Bess C."/>
            <person name="Bickham C."/>
            <person name="Chaboub L."/>
            <person name="Chen D."/>
            <person name="Coyle M."/>
            <person name="Deiros D.R."/>
            <person name="Dinh H."/>
            <person name="Forbes L."/>
            <person name="Fowler G."/>
            <person name="Francisco L."/>
            <person name="Fu Q."/>
            <person name="Gubbala S."/>
            <person name="Hale W."/>
            <person name="Han Y."/>
            <person name="Hemphill L."/>
            <person name="Highlander S.K."/>
            <person name="Hirani K."/>
            <person name="Hogues M."/>
            <person name="Jackson L."/>
            <person name="Jakkamsetti A."/>
            <person name="Javaid M."/>
            <person name="Jiang H."/>
            <person name="Korchina V."/>
            <person name="Kovar C."/>
            <person name="Lara F."/>
            <person name="Lee S."/>
            <person name="Mata R."/>
            <person name="Mathew T."/>
            <person name="Moen C."/>
            <person name="Morales K."/>
            <person name="Munidasa M."/>
            <person name="Nazareth L."/>
            <person name="Ngo R."/>
            <person name="Nguyen L."/>
            <person name="Okwuonu G."/>
            <person name="Ongeri F."/>
            <person name="Patil S."/>
            <person name="Petrosino J."/>
            <person name="Pham C."/>
            <person name="Pham P."/>
            <person name="Pu L.-L."/>
            <person name="Puazo M."/>
            <person name="Raj R."/>
            <person name="Reid J."/>
            <person name="Rouhana J."/>
            <person name="Saada N."/>
            <person name="Shang Y."/>
            <person name="Simmons D."/>
            <person name="Thornton R."/>
            <person name="Warren J."/>
            <person name="Weissenberger G."/>
            <person name="Zhang J."/>
            <person name="Zhang L."/>
            <person name="Zhou C."/>
            <person name="Zhu D."/>
            <person name="Muzny D."/>
            <person name="Worley K."/>
            <person name="Gibbs R."/>
        </authorList>
    </citation>
    <scope>NUCLEOTIDE SEQUENCE [LARGE SCALE GENOMIC DNA]</scope>
    <source>
        <strain evidence="3">DSM 44291</strain>
    </source>
</reference>
<evidence type="ECO:0000256" key="1">
    <source>
        <dbReference type="SAM" id="Phobius"/>
    </source>
</evidence>
<dbReference type="AlphaFoldDB" id="C0XQK9"/>
<proteinExistence type="predicted"/>
<evidence type="ECO:0000259" key="2">
    <source>
        <dbReference type="Pfam" id="PF11181"/>
    </source>
</evidence>
<evidence type="ECO:0000313" key="3">
    <source>
        <dbReference type="EMBL" id="EEI17423.1"/>
    </source>
</evidence>
<accession>C0XQK9</accession>
<dbReference type="STRING" id="525263.HMPREF0298_0729"/>
<dbReference type="HOGENOM" id="CLU_070264_3_1_11"/>
<sequence>MLIDALPARAAPWRNVVPMTTSHSSTSNRNLATARQRPAGWPVGSFDTYEQAQRAVDGLSDRKFRVEDLSIVGVDLMQVENVTGRLTWPRVLGAGALSGAWLGIFIGLIFALFALPGTGWIIFLWSILIGAIFGVIFAAVGYALTGGKRDFSSMTTIVAGRYDILCDPNSAPQARDLIAEMNIGAVPTGEAQ</sequence>
<comment type="caution">
    <text evidence="3">The sequence shown here is derived from an EMBL/GenBank/DDBJ whole genome shotgun (WGS) entry which is preliminary data.</text>
</comment>
<keyword evidence="1" id="KW-0472">Membrane</keyword>